<reference evidence="8 9" key="1">
    <citation type="submission" date="2019-06" db="EMBL/GenBank/DDBJ databases">
        <authorList>
            <person name="Broberg M."/>
        </authorList>
    </citation>
    <scope>NUCLEOTIDE SEQUENCE [LARGE SCALE GENOMIC DNA]</scope>
</reference>
<feature type="transmembrane region" description="Helical" evidence="6">
    <location>
        <begin position="111"/>
        <end position="130"/>
    </location>
</feature>
<feature type="transmembrane region" description="Helical" evidence="6">
    <location>
        <begin position="438"/>
        <end position="456"/>
    </location>
</feature>
<feature type="transmembrane region" description="Helical" evidence="6">
    <location>
        <begin position="344"/>
        <end position="361"/>
    </location>
</feature>
<organism evidence="8 9">
    <name type="scientific">Bionectria ochroleuca</name>
    <name type="common">Gliocladium roseum</name>
    <dbReference type="NCBI Taxonomy" id="29856"/>
    <lineage>
        <taxon>Eukaryota</taxon>
        <taxon>Fungi</taxon>
        <taxon>Dikarya</taxon>
        <taxon>Ascomycota</taxon>
        <taxon>Pezizomycotina</taxon>
        <taxon>Sordariomycetes</taxon>
        <taxon>Hypocreomycetidae</taxon>
        <taxon>Hypocreales</taxon>
        <taxon>Bionectriaceae</taxon>
        <taxon>Clonostachys</taxon>
    </lineage>
</organism>
<keyword evidence="5 6" id="KW-0472">Membrane</keyword>
<keyword evidence="2" id="KW-0813">Transport</keyword>
<dbReference type="InterPro" id="IPR020846">
    <property type="entry name" value="MFS_dom"/>
</dbReference>
<evidence type="ECO:0000256" key="5">
    <source>
        <dbReference type="ARBA" id="ARBA00023136"/>
    </source>
</evidence>
<feature type="transmembrane region" description="Helical" evidence="6">
    <location>
        <begin position="136"/>
        <end position="158"/>
    </location>
</feature>
<keyword evidence="9" id="KW-1185">Reference proteome</keyword>
<keyword evidence="3 6" id="KW-0812">Transmembrane</keyword>
<feature type="transmembrane region" description="Helical" evidence="6">
    <location>
        <begin position="167"/>
        <end position="187"/>
    </location>
</feature>
<dbReference type="EMBL" id="CABFNS010000812">
    <property type="protein sequence ID" value="VUC30010.1"/>
    <property type="molecule type" value="Genomic_DNA"/>
</dbReference>
<feature type="transmembrane region" description="Helical" evidence="6">
    <location>
        <begin position="207"/>
        <end position="227"/>
    </location>
</feature>
<dbReference type="Gene3D" id="1.20.1250.20">
    <property type="entry name" value="MFS general substrate transporter like domains"/>
    <property type="match status" value="2"/>
</dbReference>
<comment type="caution">
    <text evidence="8">The sequence shown here is derived from an EMBL/GenBank/DDBJ whole genome shotgun (WGS) entry which is preliminary data.</text>
</comment>
<evidence type="ECO:0000256" key="1">
    <source>
        <dbReference type="ARBA" id="ARBA00004141"/>
    </source>
</evidence>
<proteinExistence type="predicted"/>
<feature type="transmembrane region" description="Helical" evidence="6">
    <location>
        <begin position="373"/>
        <end position="394"/>
    </location>
</feature>
<feature type="transmembrane region" description="Helical" evidence="6">
    <location>
        <begin position="406"/>
        <end position="426"/>
    </location>
</feature>
<dbReference type="InterPro" id="IPR011701">
    <property type="entry name" value="MFS"/>
</dbReference>
<dbReference type="SUPFAM" id="SSF103473">
    <property type="entry name" value="MFS general substrate transporter"/>
    <property type="match status" value="1"/>
</dbReference>
<protein>
    <recommendedName>
        <fullName evidence="7">Major facilitator superfamily (MFS) profile domain-containing protein</fullName>
    </recommendedName>
</protein>
<dbReference type="PANTHER" id="PTHR43791">
    <property type="entry name" value="PERMEASE-RELATED"/>
    <property type="match status" value="1"/>
</dbReference>
<evidence type="ECO:0000256" key="3">
    <source>
        <dbReference type="ARBA" id="ARBA00022692"/>
    </source>
</evidence>
<evidence type="ECO:0000313" key="8">
    <source>
        <dbReference type="EMBL" id="VUC30010.1"/>
    </source>
</evidence>
<dbReference type="InterPro" id="IPR036259">
    <property type="entry name" value="MFS_trans_sf"/>
</dbReference>
<dbReference type="Proteomes" id="UP000766486">
    <property type="component" value="Unassembled WGS sequence"/>
</dbReference>
<sequence length="487" mass="53400">MAETNMAKHDVAQHADPEKTPSVFVEDTEARALTKSILWKLDTRVVPPLALLYLCNFLDRANVGNANILGLSTDLGITPSHYATALAVFFIFYVVSELPSNLILKRATPKVWLPILATAWGIVVLSLGFVRNYASFTVVRALLGLTEGGLYPGCLLYLSTMYTRQELALRIGIFYSMASLSGAFGGILARGLSAIPTTEIVNQKWRWIFIIEGLITLAAGFIAVFLIPDSVETVRYFSDAEKKHARLRIKQSHSVEGSRTKPETFSWSEVRRGMLSLQVWFAGSAYFAICCALFSFSLFLPSIIVGLGYTDPNQAQLMTVPPYAAGTVMAVVISILSDRLHLRGTLSLFTLPLAIIGYAVIARVDSNSVKFGMTFLMAVGIYSSVPPILVWVLNNSAGHYKRATSGALQVCMANVGGIVAAFLYPSTQSPRYYKSHNVAMGLLCYAWLAILCNVLYCKKINRDKANGKYNAYTGSGDDRDPAFKMVI</sequence>
<dbReference type="Pfam" id="PF07690">
    <property type="entry name" value="MFS_1"/>
    <property type="match status" value="1"/>
</dbReference>
<name>A0ABY6UGV9_BIOOC</name>
<accession>A0ABY6UGV9</accession>
<dbReference type="PANTHER" id="PTHR43791:SF67">
    <property type="entry name" value="TRANSPORTER, PUTATIVE (AFU_ORTHOLOGUE AFUA_3G04010)-RELATED"/>
    <property type="match status" value="1"/>
</dbReference>
<evidence type="ECO:0000256" key="2">
    <source>
        <dbReference type="ARBA" id="ARBA00022448"/>
    </source>
</evidence>
<evidence type="ECO:0000256" key="6">
    <source>
        <dbReference type="SAM" id="Phobius"/>
    </source>
</evidence>
<feature type="domain" description="Major facilitator superfamily (MFS) profile" evidence="7">
    <location>
        <begin position="45"/>
        <end position="464"/>
    </location>
</feature>
<feature type="transmembrane region" description="Helical" evidence="6">
    <location>
        <begin position="279"/>
        <end position="300"/>
    </location>
</feature>
<evidence type="ECO:0000313" key="9">
    <source>
        <dbReference type="Proteomes" id="UP000766486"/>
    </source>
</evidence>
<gene>
    <name evidence="8" type="ORF">CLO192961_LOCUS273333</name>
</gene>
<dbReference type="PROSITE" id="PS50850">
    <property type="entry name" value="MFS"/>
    <property type="match status" value="1"/>
</dbReference>
<comment type="subcellular location">
    <subcellularLocation>
        <location evidence="1">Membrane</location>
        <topology evidence="1">Multi-pass membrane protein</topology>
    </subcellularLocation>
</comment>
<feature type="transmembrane region" description="Helical" evidence="6">
    <location>
        <begin position="82"/>
        <end position="104"/>
    </location>
</feature>
<evidence type="ECO:0000259" key="7">
    <source>
        <dbReference type="PROSITE" id="PS50850"/>
    </source>
</evidence>
<evidence type="ECO:0000256" key="4">
    <source>
        <dbReference type="ARBA" id="ARBA00022989"/>
    </source>
</evidence>
<keyword evidence="4 6" id="KW-1133">Transmembrane helix</keyword>
<feature type="transmembrane region" description="Helical" evidence="6">
    <location>
        <begin position="320"/>
        <end position="337"/>
    </location>
</feature>